<dbReference type="InterPro" id="IPR029044">
    <property type="entry name" value="Nucleotide-diphossugar_trans"/>
</dbReference>
<dbReference type="Gene3D" id="3.90.550.10">
    <property type="entry name" value="Spore Coat Polysaccharide Biosynthesis Protein SpsA, Chain A"/>
    <property type="match status" value="2"/>
</dbReference>
<dbReference type="PANTHER" id="PTHR43867">
    <property type="entry name" value="CELLULOSE SYNTHASE CATALYTIC SUBUNIT A [UDP-FORMING]"/>
    <property type="match status" value="1"/>
</dbReference>
<evidence type="ECO:0000256" key="6">
    <source>
        <dbReference type="ARBA" id="ARBA00023136"/>
    </source>
</evidence>
<evidence type="ECO:0000256" key="5">
    <source>
        <dbReference type="ARBA" id="ARBA00022989"/>
    </source>
</evidence>
<evidence type="ECO:0000256" key="4">
    <source>
        <dbReference type="ARBA" id="ARBA00022692"/>
    </source>
</evidence>
<evidence type="ECO:0000256" key="3">
    <source>
        <dbReference type="ARBA" id="ARBA00022679"/>
    </source>
</evidence>
<feature type="transmembrane region" description="Helical" evidence="7">
    <location>
        <begin position="507"/>
        <end position="526"/>
    </location>
</feature>
<evidence type="ECO:0000256" key="1">
    <source>
        <dbReference type="ARBA" id="ARBA00004127"/>
    </source>
</evidence>
<dbReference type="Proteomes" id="UP001595956">
    <property type="component" value="Unassembled WGS sequence"/>
</dbReference>
<feature type="transmembrane region" description="Helical" evidence="7">
    <location>
        <begin position="586"/>
        <end position="604"/>
    </location>
</feature>
<name>A0ABW0MY53_9ACTN</name>
<dbReference type="SUPFAM" id="SSF53448">
    <property type="entry name" value="Nucleotide-diphospho-sugar transferases"/>
    <property type="match status" value="2"/>
</dbReference>
<feature type="transmembrane region" description="Helical" evidence="7">
    <location>
        <begin position="7"/>
        <end position="29"/>
    </location>
</feature>
<proteinExistence type="predicted"/>
<protein>
    <submittedName>
        <fullName evidence="8">Glycosyltransferase family 2 protein</fullName>
    </submittedName>
</protein>
<keyword evidence="6 7" id="KW-0472">Membrane</keyword>
<keyword evidence="4 7" id="KW-0812">Transmembrane</keyword>
<keyword evidence="2" id="KW-0328">Glycosyltransferase</keyword>
<feature type="transmembrane region" description="Helical" evidence="7">
    <location>
        <begin position="467"/>
        <end position="495"/>
    </location>
</feature>
<evidence type="ECO:0000313" key="9">
    <source>
        <dbReference type="Proteomes" id="UP001595956"/>
    </source>
</evidence>
<feature type="transmembrane region" description="Helical" evidence="7">
    <location>
        <begin position="35"/>
        <end position="58"/>
    </location>
</feature>
<dbReference type="RefSeq" id="WP_345171367.1">
    <property type="nucleotide sequence ID" value="NZ_BAABFQ010000003.1"/>
</dbReference>
<comment type="caution">
    <text evidence="8">The sequence shown here is derived from an EMBL/GenBank/DDBJ whole genome shotgun (WGS) entry which is preliminary data.</text>
</comment>
<dbReference type="PANTHER" id="PTHR43867:SF2">
    <property type="entry name" value="CELLULOSE SYNTHASE CATALYTIC SUBUNIT A [UDP-FORMING]"/>
    <property type="match status" value="1"/>
</dbReference>
<dbReference type="Pfam" id="PF03552">
    <property type="entry name" value="Cellulose_synt"/>
    <property type="match status" value="1"/>
</dbReference>
<dbReference type="CDD" id="cd06421">
    <property type="entry name" value="CESA_CelA_like"/>
    <property type="match status" value="1"/>
</dbReference>
<reference evidence="9" key="1">
    <citation type="journal article" date="2019" name="Int. J. Syst. Evol. Microbiol.">
        <title>The Global Catalogue of Microorganisms (GCM) 10K type strain sequencing project: providing services to taxonomists for standard genome sequencing and annotation.</title>
        <authorList>
            <consortium name="The Broad Institute Genomics Platform"/>
            <consortium name="The Broad Institute Genome Sequencing Center for Infectious Disease"/>
            <person name="Wu L."/>
            <person name="Ma J."/>
        </authorList>
    </citation>
    <scope>NUCLEOTIDE SEQUENCE [LARGE SCALE GENOMIC DNA]</scope>
    <source>
        <strain evidence="9">KACC 13778</strain>
    </source>
</reference>
<dbReference type="InterPro" id="IPR005150">
    <property type="entry name" value="Cellulose_synth"/>
</dbReference>
<dbReference type="EMBL" id="JBHSMD010000002">
    <property type="protein sequence ID" value="MFC5492829.1"/>
    <property type="molecule type" value="Genomic_DNA"/>
</dbReference>
<sequence length="657" mass="73187">MGLRLWVIRIVVLVTAILGINYVVWRWLASVNWDAWWIAVPLVVAETYSLVDSLLFGLTMWRCRDRGEPPEPEPDLTVDVLIATYNEPIDLVMRTARAAAAIHYPHRTWVLDDGARPEMKAAAEAEGIGWITRSEDWSGKARHAKAGNLNNALLMTDGEFLLILDADQVPLPEILDRTLGYFRDPRMALVQTPQWFENVPADDPLGSQAPLFYGPIQQGKDGWNAAFFCGSNAVIRREALMQLGVSRYAGEVEAGVRRALRTARSVLRRARKDLTGDDQMVRAALDAIEFDLRRAQQELDAGEALMDVTYRFQQRVAAVRREMVAADLTALESDLAAIAELDDLAGDGVGLDLDALDKLSAREYSPLGAVETVQALIEAVDVDLGGEAQPIMPMATISVTEDMATCMRIHGLGWRTAYHDEVLAHGLAPEDLATMLTQRLRWAQGTMQVMLRENPLVQRRLTWPQRLMYFSTMWSYLSGFAAIVYLAAPIVYLTLGILPVQALSTEFFIRLVPFLVVNQLLFFIVADGRPTWRGQQYSLALFPTWIRSVTSAVGNVVFGRSLDFAVTPKTKQESDRRPWHLVRPQLWAIVALVLAAVIGVVRMSTGHANVPGTLFNIVWVGFDLAIFSVIIKAVRYRGFDPAAEQPPSIIRARRGAA</sequence>
<dbReference type="InterPro" id="IPR050321">
    <property type="entry name" value="Glycosyltr_2/OpgH_subfam"/>
</dbReference>
<gene>
    <name evidence="8" type="ORF">ACFPKY_06950</name>
</gene>
<keyword evidence="5 7" id="KW-1133">Transmembrane helix</keyword>
<keyword evidence="9" id="KW-1185">Reference proteome</keyword>
<keyword evidence="3" id="KW-0808">Transferase</keyword>
<feature type="transmembrane region" description="Helical" evidence="7">
    <location>
        <begin position="610"/>
        <end position="631"/>
    </location>
</feature>
<comment type="subcellular location">
    <subcellularLocation>
        <location evidence="1">Endomembrane system</location>
        <topology evidence="1">Multi-pass membrane protein</topology>
    </subcellularLocation>
</comment>
<evidence type="ECO:0000313" key="8">
    <source>
        <dbReference type="EMBL" id="MFC5492829.1"/>
    </source>
</evidence>
<organism evidence="8 9">
    <name type="scientific">Nocardioides caricicola</name>
    <dbReference type="NCBI Taxonomy" id="634770"/>
    <lineage>
        <taxon>Bacteria</taxon>
        <taxon>Bacillati</taxon>
        <taxon>Actinomycetota</taxon>
        <taxon>Actinomycetes</taxon>
        <taxon>Propionibacteriales</taxon>
        <taxon>Nocardioidaceae</taxon>
        <taxon>Nocardioides</taxon>
    </lineage>
</organism>
<evidence type="ECO:0000256" key="7">
    <source>
        <dbReference type="SAM" id="Phobius"/>
    </source>
</evidence>
<evidence type="ECO:0000256" key="2">
    <source>
        <dbReference type="ARBA" id="ARBA00022676"/>
    </source>
</evidence>
<accession>A0ABW0MY53</accession>